<proteinExistence type="predicted"/>
<reference evidence="1" key="1">
    <citation type="journal article" date="2022" name="Int. J. Mol. Sci.">
        <title>Draft Genome of Tanacetum Coccineum: Genomic Comparison of Closely Related Tanacetum-Family Plants.</title>
        <authorList>
            <person name="Yamashiro T."/>
            <person name="Shiraishi A."/>
            <person name="Nakayama K."/>
            <person name="Satake H."/>
        </authorList>
    </citation>
    <scope>NUCLEOTIDE SEQUENCE</scope>
</reference>
<dbReference type="EMBL" id="BQNB010015292">
    <property type="protein sequence ID" value="GJT38285.1"/>
    <property type="molecule type" value="Genomic_DNA"/>
</dbReference>
<sequence length="161" mass="17843">MEKAELGVGSILAKNLGLLGKWKWCFLTEKDALWRAVIQEFYGDDGGLGADSIQIAWCLPPRGRALNDLYSLCDLIGNTTLSFDVIDKWSGSYEASGTFKVKTLSNSIQNALLSCCDVGKHHIWNSWIPRKVNVCIWRASLDRLASRSNLVARGILIIDPS</sequence>
<accession>A0ABQ5DG98</accession>
<dbReference type="Proteomes" id="UP001151760">
    <property type="component" value="Unassembled WGS sequence"/>
</dbReference>
<name>A0ABQ5DG98_9ASTR</name>
<gene>
    <name evidence="1" type="ORF">Tco_0938150</name>
</gene>
<evidence type="ECO:0008006" key="3">
    <source>
        <dbReference type="Google" id="ProtNLM"/>
    </source>
</evidence>
<evidence type="ECO:0000313" key="1">
    <source>
        <dbReference type="EMBL" id="GJT38285.1"/>
    </source>
</evidence>
<reference evidence="1" key="2">
    <citation type="submission" date="2022-01" db="EMBL/GenBank/DDBJ databases">
        <authorList>
            <person name="Yamashiro T."/>
            <person name="Shiraishi A."/>
            <person name="Satake H."/>
            <person name="Nakayama K."/>
        </authorList>
    </citation>
    <scope>NUCLEOTIDE SEQUENCE</scope>
</reference>
<protein>
    <recommendedName>
        <fullName evidence="3">Reverse transcriptase zinc-binding domain-containing protein</fullName>
    </recommendedName>
</protein>
<evidence type="ECO:0000313" key="2">
    <source>
        <dbReference type="Proteomes" id="UP001151760"/>
    </source>
</evidence>
<organism evidence="1 2">
    <name type="scientific">Tanacetum coccineum</name>
    <dbReference type="NCBI Taxonomy" id="301880"/>
    <lineage>
        <taxon>Eukaryota</taxon>
        <taxon>Viridiplantae</taxon>
        <taxon>Streptophyta</taxon>
        <taxon>Embryophyta</taxon>
        <taxon>Tracheophyta</taxon>
        <taxon>Spermatophyta</taxon>
        <taxon>Magnoliopsida</taxon>
        <taxon>eudicotyledons</taxon>
        <taxon>Gunneridae</taxon>
        <taxon>Pentapetalae</taxon>
        <taxon>asterids</taxon>
        <taxon>campanulids</taxon>
        <taxon>Asterales</taxon>
        <taxon>Asteraceae</taxon>
        <taxon>Asteroideae</taxon>
        <taxon>Anthemideae</taxon>
        <taxon>Anthemidinae</taxon>
        <taxon>Tanacetum</taxon>
    </lineage>
</organism>
<comment type="caution">
    <text evidence="1">The sequence shown here is derived from an EMBL/GenBank/DDBJ whole genome shotgun (WGS) entry which is preliminary data.</text>
</comment>
<keyword evidence="2" id="KW-1185">Reference proteome</keyword>